<reference evidence="2" key="1">
    <citation type="submission" date="2020-01" db="EMBL/GenBank/DDBJ databases">
        <authorList>
            <person name="Meier V. D."/>
            <person name="Meier V D."/>
        </authorList>
    </citation>
    <scope>NUCLEOTIDE SEQUENCE</scope>
    <source>
        <strain evidence="2">HLG_WM_MAG_03</strain>
    </source>
</reference>
<gene>
    <name evidence="2" type="ORF">HELGO_WM57597</name>
</gene>
<feature type="transmembrane region" description="Helical" evidence="1">
    <location>
        <begin position="90"/>
        <end position="109"/>
    </location>
</feature>
<dbReference type="AlphaFoldDB" id="A0A6S6U2M3"/>
<proteinExistence type="predicted"/>
<keyword evidence="1" id="KW-0812">Transmembrane</keyword>
<name>A0A6S6U2M3_9BACT</name>
<dbReference type="InterPro" id="IPR021913">
    <property type="entry name" value="DUF3526"/>
</dbReference>
<keyword evidence="1" id="KW-1133">Transmembrane helix</keyword>
<dbReference type="Pfam" id="PF12040">
    <property type="entry name" value="DUF3526"/>
    <property type="match status" value="1"/>
</dbReference>
<keyword evidence="1" id="KW-0472">Membrane</keyword>
<sequence>MTLFQFIFLVLLTVSTFFTASHMDAENFLWALRALVRSGAVFLALVVPLLIVGIISGINLGTLLLAILGVFVYLVFWTMLSFYVSGWRKSGSVILLSLVAIWMLTAVILPAGLRVAIDKTVHVPSGTDIVMLQREVVNGAWDIPREVTMNNFFKQHPEWKDYEPIDQSFEWQWYYAFQQIGDERTEDLSRHYRDGRLERDKLATSLSFLAPPSLFERYLQSLAKTDLKSSIEYEERVRAYHASLRAFYYPKFFKNAPFEKSELKNLPTYLSR</sequence>
<accession>A0A6S6U2M3</accession>
<evidence type="ECO:0000313" key="2">
    <source>
        <dbReference type="EMBL" id="CAA6823460.1"/>
    </source>
</evidence>
<feature type="transmembrane region" description="Helical" evidence="1">
    <location>
        <begin position="62"/>
        <end position="84"/>
    </location>
</feature>
<evidence type="ECO:0000256" key="1">
    <source>
        <dbReference type="SAM" id="Phobius"/>
    </source>
</evidence>
<dbReference type="EMBL" id="CACVAR010000353">
    <property type="protein sequence ID" value="CAA6823460.1"/>
    <property type="molecule type" value="Genomic_DNA"/>
</dbReference>
<organism evidence="2">
    <name type="scientific">uncultured Sulfurovum sp</name>
    <dbReference type="NCBI Taxonomy" id="269237"/>
    <lineage>
        <taxon>Bacteria</taxon>
        <taxon>Pseudomonadati</taxon>
        <taxon>Campylobacterota</taxon>
        <taxon>Epsilonproteobacteria</taxon>
        <taxon>Campylobacterales</taxon>
        <taxon>Sulfurovaceae</taxon>
        <taxon>Sulfurovum</taxon>
        <taxon>environmental samples</taxon>
    </lineage>
</organism>
<protein>
    <submittedName>
        <fullName evidence="2">Gll1302 protein</fullName>
    </submittedName>
</protein>
<feature type="transmembrane region" description="Helical" evidence="1">
    <location>
        <begin position="35"/>
        <end position="55"/>
    </location>
</feature>